<dbReference type="InParanoid" id="A0A1Y2E9Z6"/>
<dbReference type="GeneID" id="63775739"/>
<evidence type="ECO:0000313" key="1">
    <source>
        <dbReference type="EMBL" id="ORY68217.1"/>
    </source>
</evidence>
<organism evidence="1 2">
    <name type="scientific">Pseudomassariella vexata</name>
    <dbReference type="NCBI Taxonomy" id="1141098"/>
    <lineage>
        <taxon>Eukaryota</taxon>
        <taxon>Fungi</taxon>
        <taxon>Dikarya</taxon>
        <taxon>Ascomycota</taxon>
        <taxon>Pezizomycotina</taxon>
        <taxon>Sordariomycetes</taxon>
        <taxon>Xylariomycetidae</taxon>
        <taxon>Amphisphaeriales</taxon>
        <taxon>Pseudomassariaceae</taxon>
        <taxon>Pseudomassariella</taxon>
    </lineage>
</organism>
<reference evidence="1 2" key="1">
    <citation type="submission" date="2016-07" db="EMBL/GenBank/DDBJ databases">
        <title>Pervasive Adenine N6-methylation of Active Genes in Fungi.</title>
        <authorList>
            <consortium name="DOE Joint Genome Institute"/>
            <person name="Mondo S.J."/>
            <person name="Dannebaum R.O."/>
            <person name="Kuo R.C."/>
            <person name="Labutti K."/>
            <person name="Haridas S."/>
            <person name="Kuo A."/>
            <person name="Salamov A."/>
            <person name="Ahrendt S.R."/>
            <person name="Lipzen A."/>
            <person name="Sullivan W."/>
            <person name="Andreopoulos W.B."/>
            <person name="Clum A."/>
            <person name="Lindquist E."/>
            <person name="Daum C."/>
            <person name="Ramamoorthy G.K."/>
            <person name="Gryganskyi A."/>
            <person name="Culley D."/>
            <person name="Magnuson J.K."/>
            <person name="James T.Y."/>
            <person name="O'Malley M.A."/>
            <person name="Stajich J.E."/>
            <person name="Spatafora J.W."/>
            <person name="Visel A."/>
            <person name="Grigoriev I.V."/>
        </authorList>
    </citation>
    <scope>NUCLEOTIDE SEQUENCE [LARGE SCALE GENOMIC DNA]</scope>
    <source>
        <strain evidence="1 2">CBS 129021</strain>
    </source>
</reference>
<protein>
    <submittedName>
        <fullName evidence="1">Uncharacterized protein</fullName>
    </submittedName>
</protein>
<evidence type="ECO:0000313" key="2">
    <source>
        <dbReference type="Proteomes" id="UP000193689"/>
    </source>
</evidence>
<dbReference type="EMBL" id="MCFJ01000003">
    <property type="protein sequence ID" value="ORY68217.1"/>
    <property type="molecule type" value="Genomic_DNA"/>
</dbReference>
<dbReference type="AlphaFoldDB" id="A0A1Y2E9Z6"/>
<gene>
    <name evidence="1" type="ORF">BCR38DRAFT_422452</name>
</gene>
<name>A0A1Y2E9Z6_9PEZI</name>
<dbReference type="OrthoDB" id="4845068at2759"/>
<proteinExistence type="predicted"/>
<dbReference type="RefSeq" id="XP_040718504.1">
    <property type="nucleotide sequence ID" value="XM_040859527.1"/>
</dbReference>
<dbReference type="Proteomes" id="UP000193689">
    <property type="component" value="Unassembled WGS sequence"/>
</dbReference>
<keyword evidence="2" id="KW-1185">Reference proteome</keyword>
<sequence length="80" mass="9187">MKFFTVAAPNPEGNVPAVKLTKETLNAIAAAYPDLHKRECSFDFMWVCFLRLDMNSGGSHHHDQCWDFVEVIRDELGCEW</sequence>
<comment type="caution">
    <text evidence="1">The sequence shown here is derived from an EMBL/GenBank/DDBJ whole genome shotgun (WGS) entry which is preliminary data.</text>
</comment>
<accession>A0A1Y2E9Z6</accession>